<dbReference type="EMBL" id="RJJQ01000017">
    <property type="protein sequence ID" value="RNI20287.1"/>
    <property type="molecule type" value="Genomic_DNA"/>
</dbReference>
<dbReference type="Proteomes" id="UP000271678">
    <property type="component" value="Unassembled WGS sequence"/>
</dbReference>
<feature type="compositionally biased region" description="Polar residues" evidence="1">
    <location>
        <begin position="1"/>
        <end position="23"/>
    </location>
</feature>
<dbReference type="GO" id="GO:0004519">
    <property type="term" value="F:endonuclease activity"/>
    <property type="evidence" value="ECO:0007669"/>
    <property type="project" value="UniProtKB-KW"/>
</dbReference>
<dbReference type="Pfam" id="PF10117">
    <property type="entry name" value="McrBC"/>
    <property type="match status" value="1"/>
</dbReference>
<reference evidence="2 3" key="1">
    <citation type="submission" date="2018-11" db="EMBL/GenBank/DDBJ databases">
        <title>Draft genome of Simplicispira Flexivirga sp. BO-16.</title>
        <authorList>
            <person name="Im W.T."/>
        </authorList>
    </citation>
    <scope>NUCLEOTIDE SEQUENCE [LARGE SCALE GENOMIC DNA]</scope>
    <source>
        <strain evidence="2 3">BO-16</strain>
    </source>
</reference>
<evidence type="ECO:0000313" key="2">
    <source>
        <dbReference type="EMBL" id="RNI20287.1"/>
    </source>
</evidence>
<name>A0A3M9M500_9MICO</name>
<dbReference type="PANTHER" id="PTHR38733">
    <property type="entry name" value="PROTEIN MCRC"/>
    <property type="match status" value="1"/>
</dbReference>
<keyword evidence="2" id="KW-0255">Endonuclease</keyword>
<keyword evidence="2" id="KW-0378">Hydrolase</keyword>
<comment type="caution">
    <text evidence="2">The sequence shown here is derived from an EMBL/GenBank/DDBJ whole genome shotgun (WGS) entry which is preliminary data.</text>
</comment>
<dbReference type="InterPro" id="IPR019292">
    <property type="entry name" value="McrC"/>
</dbReference>
<protein>
    <submittedName>
        <fullName evidence="2">Restriction endonuclease</fullName>
    </submittedName>
</protein>
<proteinExistence type="predicted"/>
<gene>
    <name evidence="2" type="ORF">EFY87_15145</name>
</gene>
<dbReference type="AlphaFoldDB" id="A0A3M9M500"/>
<evidence type="ECO:0000313" key="3">
    <source>
        <dbReference type="Proteomes" id="UP000271678"/>
    </source>
</evidence>
<accession>A0A3M9M500</accession>
<dbReference type="PANTHER" id="PTHR38733:SF1">
    <property type="entry name" value="TYPE IV METHYL-DIRECTED RESTRICTION ENZYME ECOKMCRBC"/>
    <property type="match status" value="1"/>
</dbReference>
<evidence type="ECO:0000256" key="1">
    <source>
        <dbReference type="SAM" id="MobiDB-lite"/>
    </source>
</evidence>
<feature type="region of interest" description="Disordered" evidence="1">
    <location>
        <begin position="1"/>
        <end position="54"/>
    </location>
</feature>
<keyword evidence="3" id="KW-1185">Reference proteome</keyword>
<organism evidence="2 3">
    <name type="scientific">Flexivirga caeni</name>
    <dbReference type="NCBI Taxonomy" id="2294115"/>
    <lineage>
        <taxon>Bacteria</taxon>
        <taxon>Bacillati</taxon>
        <taxon>Actinomycetota</taxon>
        <taxon>Actinomycetes</taxon>
        <taxon>Micrococcales</taxon>
        <taxon>Dermacoccaceae</taxon>
        <taxon>Flexivirga</taxon>
    </lineage>
</organism>
<keyword evidence="2" id="KW-0540">Nuclease</keyword>
<sequence>MQRSAGSGPTASIPSLRTSSTAARTCCARSPGRASSSGTDPRRARLQATSRHPPRQLYDAAMTAIQLREHSESAPLRLPAAARSALLEAAADKITVVATADPQKVILRTGSWVGALVVPGCTIRVEPRAPMENLFTMFSAGLPPDVWGGGTVGWDGDSELVDGVAAFLVRAIDAATRRGLLHGYVTIEEDTSVIRGRLLVDQIAIRPWNAATPPCRYDEFTPDIEENRLLLCAVRQVLSWPNLPPLVRRDGLRLVQRFEGVRATSPDEHRAELPITRLNEHYAPALELARKALDGITIRHLDGDETAHAFMVDLDDLFRRWITVELASRLWPEVSLEERPQYALDVQEQWHFTPDLLLRRDQRPVLVGNVTYHLAGGRHDGSDFYPLLAYASALGLEAGLLIYAGADAPPAPEVVVRSIGTRLLCVPLRLNVPAARLAGSLDTLAELVRVVSYPRPVAVR</sequence>